<dbReference type="OrthoDB" id="7211215at2"/>
<name>A0A2A4FQC4_9SPHN</name>
<dbReference type="GO" id="GO:0005524">
    <property type="term" value="F:ATP binding"/>
    <property type="evidence" value="ECO:0007669"/>
    <property type="project" value="InterPro"/>
</dbReference>
<reference evidence="3 4" key="1">
    <citation type="submission" date="2017-09" db="EMBL/GenBank/DDBJ databases">
        <title>The Catabolism of 3,6-Dichlorosalicylic acid is Initiated by the Cytochrome P450 Monooxygenase DsmABC in Rhizorhabdus dicambivorans Ndbn-20.</title>
        <authorList>
            <person name="Na L."/>
        </authorList>
    </citation>
    <scope>NUCLEOTIDE SEQUENCE [LARGE SCALE GENOMIC DNA]</scope>
    <source>
        <strain evidence="3 4">Ndbn-20m</strain>
    </source>
</reference>
<dbReference type="PANTHER" id="PTHR11070:SF2">
    <property type="entry name" value="ATP-DEPENDENT DNA HELICASE SRS2"/>
    <property type="match status" value="1"/>
</dbReference>
<keyword evidence="3" id="KW-0347">Helicase</keyword>
<accession>A0A2A4FQC4</accession>
<evidence type="ECO:0000256" key="1">
    <source>
        <dbReference type="ARBA" id="ARBA00034923"/>
    </source>
</evidence>
<dbReference type="EMBL" id="NWUF01000020">
    <property type="protein sequence ID" value="PCE40955.1"/>
    <property type="molecule type" value="Genomic_DNA"/>
</dbReference>
<dbReference type="Pfam" id="PF13538">
    <property type="entry name" value="UvrD_C_2"/>
    <property type="match status" value="1"/>
</dbReference>
<dbReference type="PANTHER" id="PTHR11070">
    <property type="entry name" value="UVRD / RECB / PCRA DNA HELICASE FAMILY MEMBER"/>
    <property type="match status" value="1"/>
</dbReference>
<dbReference type="RefSeq" id="WP_066969407.1">
    <property type="nucleotide sequence ID" value="NZ_CP023449.1"/>
</dbReference>
<dbReference type="InterPro" id="IPR027417">
    <property type="entry name" value="P-loop_NTPase"/>
</dbReference>
<dbReference type="GO" id="GO:0003677">
    <property type="term" value="F:DNA binding"/>
    <property type="evidence" value="ECO:0007669"/>
    <property type="project" value="InterPro"/>
</dbReference>
<evidence type="ECO:0000259" key="2">
    <source>
        <dbReference type="Pfam" id="PF13538"/>
    </source>
</evidence>
<sequence>MEASWWTDPSDLDPDQRKVVTLSKTEDHLVIGPPGCGKTNLLLLRAAYLHRQGVTNIVVLSFGRVLREFLATGSQHYPFASDKVQTYVRWGADMLRSNGIAFDESDDFETTRARLYDALVTLAKQGYRENVHDVILVDEVQDYSADEIALIRLFADRIFAVGDKDQRISDKTGALDRLESLGTKRAVLTSHYRNGLKICRVADGIKNLIDSPSGLEATSNYDESTYPSTVDIFAGIPLGDQVVQAIPRIQTQLLAYPGEMIGVFCPRVGDLDEVRALLDASSLGAELHVQRAGAYSAFSPDRLVVLTTTMGAKGLEFRAVHILAADKLKRFPTQKNLTYTAVTRTKTSLSIYHQDSLSGYFEKGLVACQSTKPPPPPIEELFL</sequence>
<dbReference type="SUPFAM" id="SSF52540">
    <property type="entry name" value="P-loop containing nucleoside triphosphate hydrolases"/>
    <property type="match status" value="1"/>
</dbReference>
<evidence type="ECO:0000313" key="3">
    <source>
        <dbReference type="EMBL" id="PCE40955.1"/>
    </source>
</evidence>
<dbReference type="GO" id="GO:0000725">
    <property type="term" value="P:recombinational repair"/>
    <property type="evidence" value="ECO:0007669"/>
    <property type="project" value="TreeGrafter"/>
</dbReference>
<dbReference type="GO" id="GO:0043138">
    <property type="term" value="F:3'-5' DNA helicase activity"/>
    <property type="evidence" value="ECO:0007669"/>
    <property type="project" value="TreeGrafter"/>
</dbReference>
<organism evidence="3 4">
    <name type="scientific">Rhizorhabdus dicambivorans</name>
    <dbReference type="NCBI Taxonomy" id="1850238"/>
    <lineage>
        <taxon>Bacteria</taxon>
        <taxon>Pseudomonadati</taxon>
        <taxon>Pseudomonadota</taxon>
        <taxon>Alphaproteobacteria</taxon>
        <taxon>Sphingomonadales</taxon>
        <taxon>Sphingomonadaceae</taxon>
        <taxon>Rhizorhabdus</taxon>
    </lineage>
</organism>
<protein>
    <recommendedName>
        <fullName evidence="1">DNA 3'-5' helicase II</fullName>
    </recommendedName>
</protein>
<gene>
    <name evidence="3" type="ORF">COO09_17285</name>
</gene>
<keyword evidence="3" id="KW-0547">Nucleotide-binding</keyword>
<dbReference type="KEGG" id="rdi:CMV14_15375"/>
<keyword evidence="3" id="KW-0378">Hydrolase</keyword>
<comment type="caution">
    <text evidence="3">The sequence shown here is derived from an EMBL/GenBank/DDBJ whole genome shotgun (WGS) entry which is preliminary data.</text>
</comment>
<proteinExistence type="predicted"/>
<dbReference type="InterPro" id="IPR000212">
    <property type="entry name" value="DNA_helicase_UvrD/REP"/>
</dbReference>
<keyword evidence="4" id="KW-1185">Reference proteome</keyword>
<dbReference type="Proteomes" id="UP000218934">
    <property type="component" value="Unassembled WGS sequence"/>
</dbReference>
<dbReference type="Gene3D" id="3.40.50.300">
    <property type="entry name" value="P-loop containing nucleotide triphosphate hydrolases"/>
    <property type="match status" value="2"/>
</dbReference>
<dbReference type="InterPro" id="IPR027785">
    <property type="entry name" value="UvrD-like_helicase_C"/>
</dbReference>
<feature type="domain" description="UvrD-like helicase C-terminal" evidence="2">
    <location>
        <begin position="304"/>
        <end position="351"/>
    </location>
</feature>
<dbReference type="AlphaFoldDB" id="A0A2A4FQC4"/>
<dbReference type="Pfam" id="PF13245">
    <property type="entry name" value="AAA_19"/>
    <property type="match status" value="1"/>
</dbReference>
<evidence type="ECO:0000313" key="4">
    <source>
        <dbReference type="Proteomes" id="UP000218934"/>
    </source>
</evidence>
<keyword evidence="3" id="KW-0067">ATP-binding</keyword>